<dbReference type="SUPFAM" id="SSF53335">
    <property type="entry name" value="S-adenosyl-L-methionine-dependent methyltransferases"/>
    <property type="match status" value="1"/>
</dbReference>
<dbReference type="Gene3D" id="2.20.25.110">
    <property type="entry name" value="S-adenosyl-L-methionine-dependent methyltransferases"/>
    <property type="match status" value="1"/>
</dbReference>
<dbReference type="Gene3D" id="3.40.50.150">
    <property type="entry name" value="Vaccinia Virus protein VP39"/>
    <property type="match status" value="1"/>
</dbReference>
<feature type="domain" description="Methyltransferase" evidence="1">
    <location>
        <begin position="45"/>
        <end position="130"/>
    </location>
</feature>
<dbReference type="eggNOG" id="arCOG01791">
    <property type="taxonomic scope" value="Archaea"/>
</dbReference>
<keyword evidence="2" id="KW-0489">Methyltransferase</keyword>
<organism evidence="2 3">
    <name type="scientific">Thermoproteus tenax (strain ATCC 35583 / DSM 2078 / JCM 9277 / NBRC 100435 / Kra 1)</name>
    <dbReference type="NCBI Taxonomy" id="768679"/>
    <lineage>
        <taxon>Archaea</taxon>
        <taxon>Thermoproteota</taxon>
        <taxon>Thermoprotei</taxon>
        <taxon>Thermoproteales</taxon>
        <taxon>Thermoproteaceae</taxon>
        <taxon>Thermoproteus</taxon>
    </lineage>
</organism>
<proteinExistence type="predicted"/>
<evidence type="ECO:0000313" key="2">
    <source>
        <dbReference type="EMBL" id="CCC81649.1"/>
    </source>
</evidence>
<evidence type="ECO:0000259" key="1">
    <source>
        <dbReference type="Pfam" id="PF13649"/>
    </source>
</evidence>
<sequence length="256" mass="28973">MTWIEDFFDEIYRDFMEHYRGPEASYKEAQFLIRKLGIEPGKLFLDAACGHGRHLRYMPEGTVVGLDINLKYLKEAKKYADVVAADLRLPPFRRRAFSGIYIMHSSIGMFGDEEDVEILMWLSGTIKPGGVMALDLANKVKIDRAYAALGDSWNFWISAGPYRILSTATYNPLVGRIKERRIIYRSGEYLGTKTLELRLYSPSEVNLMLRSIGMTIREVYGDFDGSPFSEVSDRYIVIAVKTGGVPEALKAAASWA</sequence>
<dbReference type="EMBL" id="FN869859">
    <property type="protein sequence ID" value="CCC81649.1"/>
    <property type="molecule type" value="Genomic_DNA"/>
</dbReference>
<dbReference type="GeneID" id="11261891"/>
<dbReference type="KEGG" id="ttn:TTX_1004"/>
<dbReference type="RefSeq" id="WP_014126904.1">
    <property type="nucleotide sequence ID" value="NC_016070.1"/>
</dbReference>
<name>G4RQ03_THETK</name>
<evidence type="ECO:0000313" key="3">
    <source>
        <dbReference type="Proteomes" id="UP000002654"/>
    </source>
</evidence>
<dbReference type="GO" id="GO:0032259">
    <property type="term" value="P:methylation"/>
    <property type="evidence" value="ECO:0007669"/>
    <property type="project" value="UniProtKB-KW"/>
</dbReference>
<dbReference type="AlphaFoldDB" id="G4RQ03"/>
<dbReference type="OrthoDB" id="1018at2157"/>
<dbReference type="InterPro" id="IPR029063">
    <property type="entry name" value="SAM-dependent_MTases_sf"/>
</dbReference>
<keyword evidence="3" id="KW-1185">Reference proteome</keyword>
<dbReference type="GO" id="GO:0008168">
    <property type="term" value="F:methyltransferase activity"/>
    <property type="evidence" value="ECO:0007669"/>
    <property type="project" value="UniProtKB-KW"/>
</dbReference>
<dbReference type="Pfam" id="PF13649">
    <property type="entry name" value="Methyltransf_25"/>
    <property type="match status" value="1"/>
</dbReference>
<accession>G4RQ03</accession>
<dbReference type="Proteomes" id="UP000002654">
    <property type="component" value="Chromosome"/>
</dbReference>
<protein>
    <submittedName>
        <fullName evidence="2">SAM-dependent methyltransferase</fullName>
    </submittedName>
</protein>
<dbReference type="PATRIC" id="fig|768679.9.peg.1014"/>
<dbReference type="PaxDb" id="768679-TTX_1004"/>
<gene>
    <name evidence="2" type="ordered locus">TTX_1004</name>
</gene>
<reference evidence="2 3" key="1">
    <citation type="journal article" date="2011" name="PLoS ONE">
        <title>The complete genome sequence of Thermoproteus tenax: a physiologically versatile member of the Crenarchaeota.</title>
        <authorList>
            <person name="Siebers B."/>
            <person name="Zaparty M."/>
            <person name="Raddatz G."/>
            <person name="Tjaden B."/>
            <person name="Albers S.V."/>
            <person name="Bell S.D."/>
            <person name="Blombach F."/>
            <person name="Kletzin A."/>
            <person name="Kyrpides N."/>
            <person name="Lanz C."/>
            <person name="Plagens A."/>
            <person name="Rampp M."/>
            <person name="Rosinus A."/>
            <person name="von Jan M."/>
            <person name="Makarova K.S."/>
            <person name="Klenk H.P."/>
            <person name="Schuster S.C."/>
            <person name="Hensel R."/>
        </authorList>
    </citation>
    <scope>NUCLEOTIDE SEQUENCE [LARGE SCALE GENOMIC DNA]</scope>
    <source>
        <strain evidence="3">ATCC 35583 / DSM 2078 / JCM 9277 / NBRC 100435 / Kra 1</strain>
    </source>
</reference>
<dbReference type="HOGENOM" id="CLU_069129_1_0_2"/>
<dbReference type="STRING" id="768679.TTX_1004"/>
<keyword evidence="2" id="KW-0808">Transferase</keyword>
<dbReference type="InterPro" id="IPR041698">
    <property type="entry name" value="Methyltransf_25"/>
</dbReference>